<evidence type="ECO:0000313" key="4">
    <source>
        <dbReference type="EMBL" id="CAG5108839.1"/>
    </source>
</evidence>
<feature type="domain" description="K Homology" evidence="3">
    <location>
        <begin position="324"/>
        <end position="394"/>
    </location>
</feature>
<dbReference type="SMART" id="SM00322">
    <property type="entry name" value="KH"/>
    <property type="match status" value="1"/>
</dbReference>
<dbReference type="SUPFAM" id="SSF63748">
    <property type="entry name" value="Tudor/PWWP/MBT"/>
    <property type="match status" value="1"/>
</dbReference>
<dbReference type="PANTHER" id="PTHR22948">
    <property type="entry name" value="TUDOR DOMAIN CONTAINING PROTEIN"/>
    <property type="match status" value="1"/>
</dbReference>
<dbReference type="Gene3D" id="2.40.50.90">
    <property type="match status" value="1"/>
</dbReference>
<evidence type="ECO:0000313" key="5">
    <source>
        <dbReference type="Proteomes" id="UP000786811"/>
    </source>
</evidence>
<name>A0A8J2HPH0_COTCN</name>
<dbReference type="SUPFAM" id="SSF54791">
    <property type="entry name" value="Eukaryotic type KH-domain (KH-domain type I)"/>
    <property type="match status" value="1"/>
</dbReference>
<dbReference type="InterPro" id="IPR047368">
    <property type="entry name" value="KH-I_AKAP1"/>
</dbReference>
<dbReference type="InterPro" id="IPR004087">
    <property type="entry name" value="KH_dom"/>
</dbReference>
<protein>
    <submittedName>
        <fullName evidence="4">Similar to akap-1: KH domain-containing protein akap-1 (Caenorhabditis elegans)</fullName>
    </submittedName>
</protein>
<evidence type="ECO:0000259" key="3">
    <source>
        <dbReference type="SMART" id="SM00322"/>
    </source>
</evidence>
<dbReference type="InterPro" id="IPR004088">
    <property type="entry name" value="KH_dom_type_1"/>
</dbReference>
<dbReference type="EMBL" id="CAJNRD030001124">
    <property type="protein sequence ID" value="CAG5108839.1"/>
    <property type="molecule type" value="Genomic_DNA"/>
</dbReference>
<dbReference type="InterPro" id="IPR035437">
    <property type="entry name" value="SNase_OB-fold_sf"/>
</dbReference>
<reference evidence="4" key="1">
    <citation type="submission" date="2021-04" db="EMBL/GenBank/DDBJ databases">
        <authorList>
            <person name="Chebbi M.A.C M."/>
        </authorList>
    </citation>
    <scope>NUCLEOTIDE SEQUENCE</scope>
</reference>
<dbReference type="InterPro" id="IPR002999">
    <property type="entry name" value="Tudor"/>
</dbReference>
<dbReference type="GO" id="GO:0005739">
    <property type="term" value="C:mitochondrion"/>
    <property type="evidence" value="ECO:0007669"/>
    <property type="project" value="UniProtKB-ARBA"/>
</dbReference>
<dbReference type="PROSITE" id="PS50084">
    <property type="entry name" value="KH_TYPE_1"/>
    <property type="match status" value="1"/>
</dbReference>
<keyword evidence="1" id="KW-0694">RNA-binding</keyword>
<accession>A0A8J2HPH0</accession>
<comment type="caution">
    <text evidence="4">The sequence shown here is derived from an EMBL/GenBank/DDBJ whole genome shotgun (WGS) entry which is preliminary data.</text>
</comment>
<dbReference type="Gene3D" id="2.30.30.140">
    <property type="match status" value="1"/>
</dbReference>
<dbReference type="InterPro" id="IPR036612">
    <property type="entry name" value="KH_dom_type_1_sf"/>
</dbReference>
<dbReference type="InterPro" id="IPR050621">
    <property type="entry name" value="Tudor_domain_containing"/>
</dbReference>
<dbReference type="Gene3D" id="3.30.1370.10">
    <property type="entry name" value="K Homology domain, type 1"/>
    <property type="match status" value="1"/>
</dbReference>
<keyword evidence="5" id="KW-1185">Reference proteome</keyword>
<proteinExistence type="predicted"/>
<dbReference type="OrthoDB" id="10069557at2759"/>
<dbReference type="Proteomes" id="UP000786811">
    <property type="component" value="Unassembled WGS sequence"/>
</dbReference>
<dbReference type="GO" id="GO:0010468">
    <property type="term" value="P:regulation of gene expression"/>
    <property type="evidence" value="ECO:0007669"/>
    <property type="project" value="UniProtKB-ARBA"/>
</dbReference>
<gene>
    <name evidence="4" type="ORF">HICCMSTLAB_LOCUS13475</name>
</gene>
<feature type="region of interest" description="Disordered" evidence="2">
    <location>
        <begin position="36"/>
        <end position="64"/>
    </location>
</feature>
<dbReference type="Pfam" id="PF00013">
    <property type="entry name" value="KH_1"/>
    <property type="match status" value="1"/>
</dbReference>
<organism evidence="4 5">
    <name type="scientific">Cotesia congregata</name>
    <name type="common">Parasitoid wasp</name>
    <name type="synonym">Apanteles congregatus</name>
    <dbReference type="NCBI Taxonomy" id="51543"/>
    <lineage>
        <taxon>Eukaryota</taxon>
        <taxon>Metazoa</taxon>
        <taxon>Ecdysozoa</taxon>
        <taxon>Arthropoda</taxon>
        <taxon>Hexapoda</taxon>
        <taxon>Insecta</taxon>
        <taxon>Pterygota</taxon>
        <taxon>Neoptera</taxon>
        <taxon>Endopterygota</taxon>
        <taxon>Hymenoptera</taxon>
        <taxon>Apocrita</taxon>
        <taxon>Ichneumonoidea</taxon>
        <taxon>Braconidae</taxon>
        <taxon>Microgastrinae</taxon>
        <taxon>Cotesia</taxon>
    </lineage>
</organism>
<dbReference type="AlphaFoldDB" id="A0A8J2HPH0"/>
<dbReference type="GO" id="GO:0003723">
    <property type="term" value="F:RNA binding"/>
    <property type="evidence" value="ECO:0007669"/>
    <property type="project" value="UniProtKB-UniRule"/>
</dbReference>
<evidence type="ECO:0000256" key="2">
    <source>
        <dbReference type="SAM" id="MobiDB-lite"/>
    </source>
</evidence>
<dbReference type="Pfam" id="PF00567">
    <property type="entry name" value="TUDOR"/>
    <property type="match status" value="1"/>
</dbReference>
<feature type="compositionally biased region" description="Low complexity" evidence="2">
    <location>
        <begin position="173"/>
        <end position="187"/>
    </location>
</feature>
<dbReference type="CDD" id="cd22395">
    <property type="entry name" value="KH-I_AKAP1"/>
    <property type="match status" value="1"/>
</dbReference>
<dbReference type="PANTHER" id="PTHR22948:SF65">
    <property type="entry name" value="A-KINASE ANCHORING PROTEIN 1"/>
    <property type="match status" value="1"/>
</dbReference>
<sequence length="630" mass="70520">MSVKNIQLMKWSFPAFAFIIGFFWYKRRALDRVDPGGIPRSDKSSPAKEPATDKSNGEINTSKKNDLDLYDSGIHVEKSLNSLSLLDQTPPKEQVVTFSPRKVSESLDIPMKKSDSMSIRSRKSSGNSIPWYEDVEGLPDMKEVVLGSNPKSSSFDRMIRKKPPVILENIEDNNNTNNNNNNNNNNTGEEQVSGREVVVSKVEASIEQGQVVIKEQNEVQEPVKEEGDKAAPEEQDELLQQTVVASPQTRSRSISIETCEKTNDTASAGDETKTGQALFERDSANHSPVSGVLDGSVNDDIRSEGSTDSGKGGSINGKVPKNNSKTFYEFLIPEKFVGKLIGKHGASIKSLNDQANVNITIDFHPLDEDLRLCIIEGLSENIATALDLIRQKFPKKAYPGFTLEQVNVTTSPEEITWVPELMQLQLVESLNNDVLVCHILKPNRLFIQLPTHPTYPSFKLLDYNLTQFYSTVESPHVPDQLTRGMIVVAQWYNKWVRAYVEQPDIEGLQHLLRLVDHGGFWKFSSAELRQIRSEFLTLPFQTLEVNLAYVRPINGEWTQEAFDVVSQICSNRISQAQVEAYTNTEIFVSLYIELPKHGVISLADELVARGYAESVSFEELLADHCTPLVS</sequence>
<feature type="region of interest" description="Disordered" evidence="2">
    <location>
        <begin position="279"/>
        <end position="318"/>
    </location>
</feature>
<evidence type="ECO:0000256" key="1">
    <source>
        <dbReference type="PROSITE-ProRule" id="PRU00117"/>
    </source>
</evidence>
<feature type="region of interest" description="Disordered" evidence="2">
    <location>
        <begin position="169"/>
        <end position="192"/>
    </location>
</feature>